<dbReference type="AlphaFoldDB" id="A0AAV0H9U9"/>
<name>A0AAV0H9U9_9ROSI</name>
<comment type="caution">
    <text evidence="3">The sequence shown here is derived from an EMBL/GenBank/DDBJ whole genome shotgun (WGS) entry which is preliminary data.</text>
</comment>
<keyword evidence="2" id="KW-1133">Transmembrane helix</keyword>
<keyword evidence="2" id="KW-0472">Membrane</keyword>
<feature type="transmembrane region" description="Helical" evidence="2">
    <location>
        <begin position="216"/>
        <end position="234"/>
    </location>
</feature>
<evidence type="ECO:0000256" key="2">
    <source>
        <dbReference type="SAM" id="Phobius"/>
    </source>
</evidence>
<evidence type="ECO:0000313" key="4">
    <source>
        <dbReference type="Proteomes" id="UP001154282"/>
    </source>
</evidence>
<feature type="transmembrane region" description="Helical" evidence="2">
    <location>
        <begin position="282"/>
        <end position="305"/>
    </location>
</feature>
<feature type="region of interest" description="Disordered" evidence="1">
    <location>
        <begin position="29"/>
        <end position="59"/>
    </location>
</feature>
<proteinExistence type="predicted"/>
<protein>
    <submittedName>
        <fullName evidence="3">Uncharacterized protein</fullName>
    </submittedName>
</protein>
<feature type="transmembrane region" description="Helical" evidence="2">
    <location>
        <begin position="146"/>
        <end position="167"/>
    </location>
</feature>
<evidence type="ECO:0000313" key="3">
    <source>
        <dbReference type="EMBL" id="CAI0381987.1"/>
    </source>
</evidence>
<organism evidence="3 4">
    <name type="scientific">Linum tenue</name>
    <dbReference type="NCBI Taxonomy" id="586396"/>
    <lineage>
        <taxon>Eukaryota</taxon>
        <taxon>Viridiplantae</taxon>
        <taxon>Streptophyta</taxon>
        <taxon>Embryophyta</taxon>
        <taxon>Tracheophyta</taxon>
        <taxon>Spermatophyta</taxon>
        <taxon>Magnoliopsida</taxon>
        <taxon>eudicotyledons</taxon>
        <taxon>Gunneridae</taxon>
        <taxon>Pentapetalae</taxon>
        <taxon>rosids</taxon>
        <taxon>fabids</taxon>
        <taxon>Malpighiales</taxon>
        <taxon>Linaceae</taxon>
        <taxon>Linum</taxon>
    </lineage>
</organism>
<keyword evidence="4" id="KW-1185">Reference proteome</keyword>
<accession>A0AAV0H9U9</accession>
<feature type="transmembrane region" description="Helical" evidence="2">
    <location>
        <begin position="116"/>
        <end position="134"/>
    </location>
</feature>
<dbReference type="EMBL" id="CAMGYJ010000002">
    <property type="protein sequence ID" value="CAI0381987.1"/>
    <property type="molecule type" value="Genomic_DNA"/>
</dbReference>
<sequence>MLPPELQPRFFRPYISSSLSAPSFSSFNDDGRPYSPEQSAAATAAPNSHFPAGARSTSASRSRFSPSSFSHNARIAVALVPCAAFLLDLGGSPVVATLTLGLMLSYILDSLDLKSAAFFGVWLSLIASQVAFFFTSSSLVSALSSVPLGLLASFLCSQANFLIGVWASLQFKWIQLENPSIVLALERLLFACLPFIASSIFAWATISAVGMNNASYYLMVFNCVFYWLFAIPRVSSFKAKQEVKYHGGEVPDDTFILSPVESCFLTLYLLFFPLMFHVASHYSVMFSSAASVCDLILLFFIPFLLQLYASTRGALRWVTKNPQQLHSIRIVNGAPGHRCIGSQSRFPFLWPLRSGPASFELSSCHHNNAWRSSWCWCICIGNGFRCFQLVVFHLCGRNC</sequence>
<gene>
    <name evidence="3" type="ORF">LITE_LOCUS3384</name>
</gene>
<evidence type="ECO:0000256" key="1">
    <source>
        <dbReference type="SAM" id="MobiDB-lite"/>
    </source>
</evidence>
<dbReference type="PANTHER" id="PTHR35313">
    <property type="entry name" value="NO EXINE FORMATION 1"/>
    <property type="match status" value="1"/>
</dbReference>
<dbReference type="Proteomes" id="UP001154282">
    <property type="component" value="Unassembled WGS sequence"/>
</dbReference>
<feature type="transmembrane region" description="Helical" evidence="2">
    <location>
        <begin position="188"/>
        <end position="210"/>
    </location>
</feature>
<feature type="transmembrane region" description="Helical" evidence="2">
    <location>
        <begin position="75"/>
        <end position="104"/>
    </location>
</feature>
<reference evidence="3" key="1">
    <citation type="submission" date="2022-08" db="EMBL/GenBank/DDBJ databases">
        <authorList>
            <person name="Gutierrez-Valencia J."/>
        </authorList>
    </citation>
    <scope>NUCLEOTIDE SEQUENCE</scope>
</reference>
<keyword evidence="2" id="KW-0812">Transmembrane</keyword>
<dbReference type="PANTHER" id="PTHR35313:SF1">
    <property type="entry name" value="NO EXINE FORMATION 1"/>
    <property type="match status" value="1"/>
</dbReference>
<feature type="transmembrane region" description="Helical" evidence="2">
    <location>
        <begin position="255"/>
        <end position="276"/>
    </location>
</feature>